<name>A0A8S5R1W3_9CAUD</name>
<evidence type="ECO:0000313" key="1">
    <source>
        <dbReference type="EMBL" id="DAE25083.1"/>
    </source>
</evidence>
<organism evidence="1">
    <name type="scientific">Siphoviridae sp. ct4Am4</name>
    <dbReference type="NCBI Taxonomy" id="2826287"/>
    <lineage>
        <taxon>Viruses</taxon>
        <taxon>Duplodnaviria</taxon>
        <taxon>Heunggongvirae</taxon>
        <taxon>Uroviricota</taxon>
        <taxon>Caudoviricetes</taxon>
    </lineage>
</organism>
<sequence length="123" mass="13530">MKCRWYADFEGVCTNGECPYRGDTCPTSEYPEVCRYADATQEPELNAEELAAEKNAKKPDRISVKDKPPEKKHEAYLCSLDSCLLSGGQYIDDIRVFYDDGKCGERPGHSLDAAAGATEGGNP</sequence>
<reference evidence="1" key="1">
    <citation type="journal article" date="2021" name="Proc. Natl. Acad. Sci. U.S.A.">
        <title>A Catalog of Tens of Thousands of Viruses from Human Metagenomes Reveals Hidden Associations with Chronic Diseases.</title>
        <authorList>
            <person name="Tisza M.J."/>
            <person name="Buck C.B."/>
        </authorList>
    </citation>
    <scope>NUCLEOTIDE SEQUENCE</scope>
    <source>
        <strain evidence="1">Ct4Am4</strain>
    </source>
</reference>
<protein>
    <submittedName>
        <fullName evidence="1">Uncharacterized protein</fullName>
    </submittedName>
</protein>
<dbReference type="EMBL" id="BK015792">
    <property type="protein sequence ID" value="DAE25083.1"/>
    <property type="molecule type" value="Genomic_DNA"/>
</dbReference>
<accession>A0A8S5R1W3</accession>
<proteinExistence type="predicted"/>